<proteinExistence type="predicted"/>
<keyword evidence="5 9" id="KW-0418">Kinase</keyword>
<evidence type="ECO:0000256" key="4">
    <source>
        <dbReference type="ARBA" id="ARBA00022741"/>
    </source>
</evidence>
<organism evidence="9 10">
    <name type="scientific">Leucothrix arctica</name>
    <dbReference type="NCBI Taxonomy" id="1481894"/>
    <lineage>
        <taxon>Bacteria</taxon>
        <taxon>Pseudomonadati</taxon>
        <taxon>Pseudomonadota</taxon>
        <taxon>Gammaproteobacteria</taxon>
        <taxon>Thiotrichales</taxon>
        <taxon>Thiotrichaceae</taxon>
        <taxon>Leucothrix</taxon>
    </lineage>
</organism>
<dbReference type="GO" id="GO:0016301">
    <property type="term" value="F:kinase activity"/>
    <property type="evidence" value="ECO:0007669"/>
    <property type="project" value="UniProtKB-KW"/>
</dbReference>
<dbReference type="PANTHER" id="PTHR43071:SF2">
    <property type="entry name" value="2-AMINO-4-HYDROXY-6-HYDROXYMETHYLDIHYDROPTERIDINE PYROPHOSPHOKINASE"/>
    <property type="match status" value="1"/>
</dbReference>
<dbReference type="GO" id="GO:0046654">
    <property type="term" value="P:tetrahydrofolate biosynthetic process"/>
    <property type="evidence" value="ECO:0007669"/>
    <property type="project" value="UniProtKB-UniPathway"/>
</dbReference>
<dbReference type="InterPro" id="IPR000550">
    <property type="entry name" value="Hppk"/>
</dbReference>
<comment type="caution">
    <text evidence="9">The sequence shown here is derived from an EMBL/GenBank/DDBJ whole genome shotgun (WGS) entry which is preliminary data.</text>
</comment>
<keyword evidence="4" id="KW-0547">Nucleotide-binding</keyword>
<sequence length="162" mass="18486">MTKVYVDIGSNIDRDTHICACVQQLRKDFPDIVFSKAYESKAEGFVGDDFINLSAGFDTVMPYDELRAYLKNLERKQNRVRNGEKFVSRTVDVDILLFGDEILKPKRDVPRAEILKFPFVLYPLAEIAADVIHPELKKTIAEIAQDSELDRSSIWSAKLTCL</sequence>
<dbReference type="GO" id="GO:0005524">
    <property type="term" value="F:ATP binding"/>
    <property type="evidence" value="ECO:0007669"/>
    <property type="project" value="UniProtKB-KW"/>
</dbReference>
<dbReference type="EC" id="2.7.6.3" evidence="2"/>
<dbReference type="Gene3D" id="3.30.70.560">
    <property type="entry name" value="7,8-Dihydro-6-hydroxymethylpterin-pyrophosphokinase HPPK"/>
    <property type="match status" value="1"/>
</dbReference>
<protein>
    <recommendedName>
        <fullName evidence="2">2-amino-4-hydroxy-6-hydroxymethyldihydropteridine diphosphokinase</fullName>
        <ecNumber evidence="2">2.7.6.3</ecNumber>
    </recommendedName>
</protein>
<keyword evidence="3" id="KW-0808">Transferase</keyword>
<dbReference type="GO" id="GO:0046656">
    <property type="term" value="P:folic acid biosynthetic process"/>
    <property type="evidence" value="ECO:0007669"/>
    <property type="project" value="UniProtKB-KW"/>
</dbReference>
<accession>A0A317CR99</accession>
<dbReference type="Proteomes" id="UP000245506">
    <property type="component" value="Unassembled WGS sequence"/>
</dbReference>
<dbReference type="Pfam" id="PF01288">
    <property type="entry name" value="HPPK"/>
    <property type="match status" value="1"/>
</dbReference>
<evidence type="ECO:0000313" key="10">
    <source>
        <dbReference type="Proteomes" id="UP000245506"/>
    </source>
</evidence>
<dbReference type="AlphaFoldDB" id="A0A317CR99"/>
<evidence type="ECO:0000313" key="9">
    <source>
        <dbReference type="EMBL" id="PWQ98950.1"/>
    </source>
</evidence>
<dbReference type="OrthoDB" id="9790168at2"/>
<dbReference type="SUPFAM" id="SSF55083">
    <property type="entry name" value="6-hydroxymethyl-7,8-dihydropterin pyrophosphokinase, HPPK"/>
    <property type="match status" value="1"/>
</dbReference>
<name>A0A317CR99_9GAMM</name>
<keyword evidence="6" id="KW-0067">ATP-binding</keyword>
<dbReference type="InterPro" id="IPR035907">
    <property type="entry name" value="Hppk_sf"/>
</dbReference>
<dbReference type="UniPathway" id="UPA00077">
    <property type="reaction ID" value="UER00155"/>
</dbReference>
<feature type="domain" description="7,8-dihydro-6-hydroxymethylpterin-pyrophosphokinase" evidence="8">
    <location>
        <begin position="5"/>
        <end position="128"/>
    </location>
</feature>
<evidence type="ECO:0000259" key="8">
    <source>
        <dbReference type="Pfam" id="PF01288"/>
    </source>
</evidence>
<dbReference type="NCBIfam" id="TIGR01498">
    <property type="entry name" value="folK"/>
    <property type="match status" value="1"/>
</dbReference>
<evidence type="ECO:0000256" key="6">
    <source>
        <dbReference type="ARBA" id="ARBA00022840"/>
    </source>
</evidence>
<dbReference type="PANTHER" id="PTHR43071">
    <property type="entry name" value="2-AMINO-4-HYDROXY-6-HYDROXYMETHYLDIHYDROPTERIDINE PYROPHOSPHOKINASE"/>
    <property type="match status" value="1"/>
</dbReference>
<evidence type="ECO:0000256" key="5">
    <source>
        <dbReference type="ARBA" id="ARBA00022777"/>
    </source>
</evidence>
<evidence type="ECO:0000256" key="1">
    <source>
        <dbReference type="ARBA" id="ARBA00005051"/>
    </source>
</evidence>
<gene>
    <name evidence="9" type="primary">folK</name>
    <name evidence="9" type="ORF">DKT75_01960</name>
</gene>
<dbReference type="RefSeq" id="WP_109821756.1">
    <property type="nucleotide sequence ID" value="NZ_QGKL01000009.1"/>
</dbReference>
<keyword evidence="10" id="KW-1185">Reference proteome</keyword>
<evidence type="ECO:0000256" key="3">
    <source>
        <dbReference type="ARBA" id="ARBA00022679"/>
    </source>
</evidence>
<dbReference type="EMBL" id="QGKL01000009">
    <property type="protein sequence ID" value="PWQ98950.1"/>
    <property type="molecule type" value="Genomic_DNA"/>
</dbReference>
<keyword evidence="7" id="KW-0289">Folate biosynthesis</keyword>
<dbReference type="GO" id="GO:0003848">
    <property type="term" value="F:2-amino-4-hydroxy-6-hydroxymethyldihydropteridine diphosphokinase activity"/>
    <property type="evidence" value="ECO:0007669"/>
    <property type="project" value="UniProtKB-EC"/>
</dbReference>
<evidence type="ECO:0000256" key="7">
    <source>
        <dbReference type="ARBA" id="ARBA00022909"/>
    </source>
</evidence>
<reference evidence="9 10" key="1">
    <citation type="submission" date="2018-05" db="EMBL/GenBank/DDBJ databases">
        <title>Leucothrix arctica sp. nov., isolated from Arctic seawater.</title>
        <authorList>
            <person name="Choi A."/>
            <person name="Baek K."/>
        </authorList>
    </citation>
    <scope>NUCLEOTIDE SEQUENCE [LARGE SCALE GENOMIC DNA]</scope>
    <source>
        <strain evidence="9 10">IMCC9719</strain>
    </source>
</reference>
<comment type="pathway">
    <text evidence="1">Cofactor biosynthesis; tetrahydrofolate biosynthesis; 2-amino-4-hydroxy-6-hydroxymethyl-7,8-dihydropteridine diphosphate from 7,8-dihydroneopterin triphosphate: step 4/4.</text>
</comment>
<evidence type="ECO:0000256" key="2">
    <source>
        <dbReference type="ARBA" id="ARBA00013253"/>
    </source>
</evidence>